<sequence length="146" mass="15759">MKITKNIVFAISLGLVASTGADEVKILKVGTKPESVCRGFDGKLFVSIINAEEPGDGGINIIDGDKVKEFCRGMNSPKGLAFVGGFLVTADETTVWKVNKKGKVTKLAEKKDFPNEIEFLNDVVASRDKKSVYVTEMSSPGPMFDP</sequence>
<evidence type="ECO:0008006" key="2">
    <source>
        <dbReference type="Google" id="ProtNLM"/>
    </source>
</evidence>
<dbReference type="EMBL" id="UINC01034863">
    <property type="protein sequence ID" value="SVB26361.1"/>
    <property type="molecule type" value="Genomic_DNA"/>
</dbReference>
<gene>
    <name evidence="1" type="ORF">METZ01_LOCUS179215</name>
</gene>
<name>A0A382CL76_9ZZZZ</name>
<reference evidence="1" key="1">
    <citation type="submission" date="2018-05" db="EMBL/GenBank/DDBJ databases">
        <authorList>
            <person name="Lanie J.A."/>
            <person name="Ng W.-L."/>
            <person name="Kazmierczak K.M."/>
            <person name="Andrzejewski T.M."/>
            <person name="Davidsen T.M."/>
            <person name="Wayne K.J."/>
            <person name="Tettelin H."/>
            <person name="Glass J.I."/>
            <person name="Rusch D."/>
            <person name="Podicherti R."/>
            <person name="Tsui H.-C.T."/>
            <person name="Winkler M.E."/>
        </authorList>
    </citation>
    <scope>NUCLEOTIDE SEQUENCE</scope>
</reference>
<feature type="non-terminal residue" evidence="1">
    <location>
        <position position="146"/>
    </location>
</feature>
<protein>
    <recommendedName>
        <fullName evidence="2">SMP-30/Gluconolactonase/LRE-like region domain-containing protein</fullName>
    </recommendedName>
</protein>
<proteinExistence type="predicted"/>
<evidence type="ECO:0000313" key="1">
    <source>
        <dbReference type="EMBL" id="SVB26361.1"/>
    </source>
</evidence>
<dbReference type="SUPFAM" id="SSF63829">
    <property type="entry name" value="Calcium-dependent phosphotriesterase"/>
    <property type="match status" value="1"/>
</dbReference>
<accession>A0A382CL76</accession>
<dbReference type="AlphaFoldDB" id="A0A382CL76"/>
<organism evidence="1">
    <name type="scientific">marine metagenome</name>
    <dbReference type="NCBI Taxonomy" id="408172"/>
    <lineage>
        <taxon>unclassified sequences</taxon>
        <taxon>metagenomes</taxon>
        <taxon>ecological metagenomes</taxon>
    </lineage>
</organism>